<dbReference type="EMBL" id="KL142374">
    <property type="protein sequence ID" value="KDR78663.1"/>
    <property type="molecule type" value="Genomic_DNA"/>
</dbReference>
<dbReference type="AlphaFoldDB" id="A0A067TI55"/>
<gene>
    <name evidence="3" type="ORF">GALMADRAFT_244138</name>
</gene>
<evidence type="ECO:0000313" key="3">
    <source>
        <dbReference type="EMBL" id="KDR78663.1"/>
    </source>
</evidence>
<evidence type="ECO:0000313" key="4">
    <source>
        <dbReference type="Proteomes" id="UP000027222"/>
    </source>
</evidence>
<feature type="transmembrane region" description="Helical" evidence="1">
    <location>
        <begin position="6"/>
        <end position="23"/>
    </location>
</feature>
<feature type="transmembrane region" description="Helical" evidence="1">
    <location>
        <begin position="119"/>
        <end position="142"/>
    </location>
</feature>
<dbReference type="HOGENOM" id="CLU_1343348_0_0_1"/>
<evidence type="ECO:0000259" key="2">
    <source>
        <dbReference type="Pfam" id="PF20152"/>
    </source>
</evidence>
<dbReference type="InterPro" id="IPR045339">
    <property type="entry name" value="DUF6534"/>
</dbReference>
<organism evidence="3 4">
    <name type="scientific">Galerina marginata (strain CBS 339.88)</name>
    <dbReference type="NCBI Taxonomy" id="685588"/>
    <lineage>
        <taxon>Eukaryota</taxon>
        <taxon>Fungi</taxon>
        <taxon>Dikarya</taxon>
        <taxon>Basidiomycota</taxon>
        <taxon>Agaricomycotina</taxon>
        <taxon>Agaricomycetes</taxon>
        <taxon>Agaricomycetidae</taxon>
        <taxon>Agaricales</taxon>
        <taxon>Agaricineae</taxon>
        <taxon>Strophariaceae</taxon>
        <taxon>Galerina</taxon>
    </lineage>
</organism>
<keyword evidence="1" id="KW-0472">Membrane</keyword>
<sequence length="204" mass="21729">MGITKVLLMVIVQSFYLHLIWVLSSNPTIKKSLVQIIRSMSTVILIYALGMGGAFVGHLVGISTIFTFSGPLQIVTYIAHGSAAFIDCSIAAILSFVLFKASGDTAWSSRSVSVVRYLVLYFVGMGVLTALTAIIKVILYALKPSSVIYLAIDFSVPSLYANSILALFNAKSRLKKKIDASVGPQISSALFGDPVGPVLSHPAG</sequence>
<keyword evidence="4" id="KW-1185">Reference proteome</keyword>
<feature type="transmembrane region" description="Helical" evidence="1">
    <location>
        <begin position="44"/>
        <end position="68"/>
    </location>
</feature>
<feature type="transmembrane region" description="Helical" evidence="1">
    <location>
        <begin position="74"/>
        <end position="99"/>
    </location>
</feature>
<reference evidence="4" key="1">
    <citation type="journal article" date="2014" name="Proc. Natl. Acad. Sci. U.S.A.">
        <title>Extensive sampling of basidiomycete genomes demonstrates inadequacy of the white-rot/brown-rot paradigm for wood decay fungi.</title>
        <authorList>
            <person name="Riley R."/>
            <person name="Salamov A.A."/>
            <person name="Brown D.W."/>
            <person name="Nagy L.G."/>
            <person name="Floudas D."/>
            <person name="Held B.W."/>
            <person name="Levasseur A."/>
            <person name="Lombard V."/>
            <person name="Morin E."/>
            <person name="Otillar R."/>
            <person name="Lindquist E.A."/>
            <person name="Sun H."/>
            <person name="LaButti K.M."/>
            <person name="Schmutz J."/>
            <person name="Jabbour D."/>
            <person name="Luo H."/>
            <person name="Baker S.E."/>
            <person name="Pisabarro A.G."/>
            <person name="Walton J.D."/>
            <person name="Blanchette R.A."/>
            <person name="Henrissat B."/>
            <person name="Martin F."/>
            <person name="Cullen D."/>
            <person name="Hibbett D.S."/>
            <person name="Grigoriev I.V."/>
        </authorList>
    </citation>
    <scope>NUCLEOTIDE SEQUENCE [LARGE SCALE GENOMIC DNA]</scope>
    <source>
        <strain evidence="4">CBS 339.88</strain>
    </source>
</reference>
<dbReference type="Proteomes" id="UP000027222">
    <property type="component" value="Unassembled WGS sequence"/>
</dbReference>
<evidence type="ECO:0000256" key="1">
    <source>
        <dbReference type="SAM" id="Phobius"/>
    </source>
</evidence>
<dbReference type="OrthoDB" id="3270417at2759"/>
<feature type="transmembrane region" description="Helical" evidence="1">
    <location>
        <begin position="148"/>
        <end position="168"/>
    </location>
</feature>
<keyword evidence="1" id="KW-1133">Transmembrane helix</keyword>
<protein>
    <recommendedName>
        <fullName evidence="2">DUF6534 domain-containing protein</fullName>
    </recommendedName>
</protein>
<accession>A0A067TI55</accession>
<keyword evidence="1" id="KW-0812">Transmembrane</keyword>
<dbReference type="Pfam" id="PF20152">
    <property type="entry name" value="DUF6534"/>
    <property type="match status" value="1"/>
</dbReference>
<proteinExistence type="predicted"/>
<feature type="domain" description="DUF6534" evidence="2">
    <location>
        <begin position="83"/>
        <end position="172"/>
    </location>
</feature>
<name>A0A067TI55_GALM3</name>
<dbReference type="STRING" id="685588.A0A067TI55"/>